<keyword evidence="5 9" id="KW-0627">Porphyrin biosynthesis</keyword>
<sequence length="254" mass="26778">MLTGKRIVVTRSRKQASALSERLRALGAIPIEFPTIAIVPPADNYAALDAELQRLETYDWLVFTSVNAVEHVWQRLGVLGIPAEAVAARHIAAIGPATAATLEARGVPVNVVPEQYVAEALLEAIPNPAGLRFLLPRADIARAALREGLQAAGAEVVEVTAYRTIPATPAPDVLAELKRGVDVITFTSSSTARNFVAALGREDARTIAGTALVAAIGPITAQTAREEGLRVDVVAEEHTIEGLVQAILAAFTSS</sequence>
<comment type="function">
    <text evidence="6 9">Catalyzes cyclization of the linear tetrapyrrole, hydroxymethylbilane, to the macrocyclic uroporphyrinogen III.</text>
</comment>
<dbReference type="RefSeq" id="WP_054492748.1">
    <property type="nucleotide sequence ID" value="NZ_BBZA01000088.1"/>
</dbReference>
<comment type="similarity">
    <text evidence="2 9">Belongs to the uroporphyrinogen-III synthase family.</text>
</comment>
<dbReference type="GO" id="GO:0006780">
    <property type="term" value="P:uroporphyrinogen III biosynthetic process"/>
    <property type="evidence" value="ECO:0007669"/>
    <property type="project" value="UniProtKB-UniRule"/>
</dbReference>
<evidence type="ECO:0000259" key="10">
    <source>
        <dbReference type="Pfam" id="PF02602"/>
    </source>
</evidence>
<evidence type="ECO:0000256" key="6">
    <source>
        <dbReference type="ARBA" id="ARBA00037589"/>
    </source>
</evidence>
<dbReference type="Gene3D" id="3.40.50.10090">
    <property type="match status" value="2"/>
</dbReference>
<dbReference type="InterPro" id="IPR039793">
    <property type="entry name" value="UROS/Hem4"/>
</dbReference>
<evidence type="ECO:0000256" key="1">
    <source>
        <dbReference type="ARBA" id="ARBA00004772"/>
    </source>
</evidence>
<keyword evidence="11" id="KW-0489">Methyltransferase</keyword>
<dbReference type="SUPFAM" id="SSF69618">
    <property type="entry name" value="HemD-like"/>
    <property type="match status" value="1"/>
</dbReference>
<comment type="caution">
    <text evidence="11">The sequence shown here is derived from an EMBL/GenBank/DDBJ whole genome shotgun (WGS) entry which is preliminary data.</text>
</comment>
<dbReference type="GO" id="GO:0008168">
    <property type="term" value="F:methyltransferase activity"/>
    <property type="evidence" value="ECO:0007669"/>
    <property type="project" value="UniProtKB-KW"/>
</dbReference>
<evidence type="ECO:0000313" key="11">
    <source>
        <dbReference type="EMBL" id="GAP62857.1"/>
    </source>
</evidence>
<evidence type="ECO:0000256" key="4">
    <source>
        <dbReference type="ARBA" id="ARBA00023239"/>
    </source>
</evidence>
<dbReference type="InterPro" id="IPR036108">
    <property type="entry name" value="4pyrrol_syn_uPrphyn_synt_sf"/>
</dbReference>
<reference evidence="11 12" key="1">
    <citation type="journal article" date="2015" name="Genome Announc.">
        <title>Draft Genome Sequence of a Heterotrophic Facultative Anaerobic Thermophilic Bacterium, Ardenticatena maritima Strain 110ST.</title>
        <authorList>
            <person name="Kawaichi S."/>
            <person name="Yoshida T."/>
            <person name="Sako Y."/>
            <person name="Nakamura R."/>
        </authorList>
    </citation>
    <scope>NUCLEOTIDE SEQUENCE [LARGE SCALE GENOMIC DNA]</scope>
    <source>
        <strain evidence="11 12">110S</strain>
    </source>
</reference>
<reference evidence="12" key="2">
    <citation type="submission" date="2015-08" db="EMBL/GenBank/DDBJ databases">
        <title>Draft Genome Sequence of a Heterotrophic Facultative Anaerobic Bacterium Ardenticatena maritima Strain 110S.</title>
        <authorList>
            <person name="Kawaichi S."/>
            <person name="Yoshida T."/>
            <person name="Sako Y."/>
            <person name="Nakamura R."/>
        </authorList>
    </citation>
    <scope>NUCLEOTIDE SEQUENCE [LARGE SCALE GENOMIC DNA]</scope>
    <source>
        <strain evidence="12">110S</strain>
    </source>
</reference>
<dbReference type="EC" id="4.2.1.75" evidence="3 9"/>
<gene>
    <name evidence="11" type="primary">cobA-hemD</name>
    <name evidence="11" type="ORF">ARMA_1280</name>
</gene>
<dbReference type="InterPro" id="IPR003754">
    <property type="entry name" value="4pyrrol_synth_uPrphyn_synth"/>
</dbReference>
<proteinExistence type="inferred from homology"/>
<evidence type="ECO:0000313" key="12">
    <source>
        <dbReference type="Proteomes" id="UP000037784"/>
    </source>
</evidence>
<keyword evidence="4 9" id="KW-0456">Lyase</keyword>
<evidence type="ECO:0000256" key="5">
    <source>
        <dbReference type="ARBA" id="ARBA00023244"/>
    </source>
</evidence>
<dbReference type="GO" id="GO:0032259">
    <property type="term" value="P:methylation"/>
    <property type="evidence" value="ECO:0007669"/>
    <property type="project" value="UniProtKB-KW"/>
</dbReference>
<keyword evidence="11" id="KW-0808">Transferase</keyword>
<dbReference type="EMBL" id="BBZA01000088">
    <property type="protein sequence ID" value="GAP62857.1"/>
    <property type="molecule type" value="Genomic_DNA"/>
</dbReference>
<dbReference type="CDD" id="cd06578">
    <property type="entry name" value="HemD"/>
    <property type="match status" value="1"/>
</dbReference>
<protein>
    <recommendedName>
        <fullName evidence="7 9">Uroporphyrinogen-III synthase</fullName>
        <ecNumber evidence="3 9">4.2.1.75</ecNumber>
    </recommendedName>
</protein>
<accession>A0A0M9UCH2</accession>
<keyword evidence="12" id="KW-1185">Reference proteome</keyword>
<dbReference type="PANTHER" id="PTHR38042">
    <property type="entry name" value="UROPORPHYRINOGEN-III SYNTHASE, CHLOROPLASTIC"/>
    <property type="match status" value="1"/>
</dbReference>
<dbReference type="Pfam" id="PF02602">
    <property type="entry name" value="HEM4"/>
    <property type="match status" value="1"/>
</dbReference>
<feature type="domain" description="Tetrapyrrole biosynthesis uroporphyrinogen III synthase" evidence="10">
    <location>
        <begin position="18"/>
        <end position="245"/>
    </location>
</feature>
<evidence type="ECO:0000256" key="7">
    <source>
        <dbReference type="ARBA" id="ARBA00040167"/>
    </source>
</evidence>
<dbReference type="GO" id="GO:0006782">
    <property type="term" value="P:protoporphyrinogen IX biosynthetic process"/>
    <property type="evidence" value="ECO:0007669"/>
    <property type="project" value="UniProtKB-UniRule"/>
</dbReference>
<dbReference type="GO" id="GO:0004852">
    <property type="term" value="F:uroporphyrinogen-III synthase activity"/>
    <property type="evidence" value="ECO:0007669"/>
    <property type="project" value="UniProtKB-UniRule"/>
</dbReference>
<dbReference type="FunCoup" id="A0A0M9UCH2">
    <property type="interactions" value="84"/>
</dbReference>
<comment type="pathway">
    <text evidence="1 9">Porphyrin-containing compound metabolism; protoporphyrin-IX biosynthesis; coproporphyrinogen-III from 5-aminolevulinate: step 3/4.</text>
</comment>
<dbReference type="InParanoid" id="A0A0M9UCH2"/>
<dbReference type="FunFam" id="3.40.50.10090:FF:000001">
    <property type="entry name" value="Bifunctional uroporphyrinogen-III C-methyltransferase/uroporphyrinogen-III synthase"/>
    <property type="match status" value="1"/>
</dbReference>
<dbReference type="PANTHER" id="PTHR38042:SF1">
    <property type="entry name" value="UROPORPHYRINOGEN-III SYNTHASE, CHLOROPLASTIC"/>
    <property type="match status" value="1"/>
</dbReference>
<comment type="catalytic activity">
    <reaction evidence="8 9">
        <text>hydroxymethylbilane = uroporphyrinogen III + H2O</text>
        <dbReference type="Rhea" id="RHEA:18965"/>
        <dbReference type="ChEBI" id="CHEBI:15377"/>
        <dbReference type="ChEBI" id="CHEBI:57308"/>
        <dbReference type="ChEBI" id="CHEBI:57845"/>
        <dbReference type="EC" id="4.2.1.75"/>
    </reaction>
</comment>
<dbReference type="AlphaFoldDB" id="A0A0M9UCH2"/>
<evidence type="ECO:0000256" key="9">
    <source>
        <dbReference type="RuleBase" id="RU366031"/>
    </source>
</evidence>
<name>A0A0M9UCH2_9CHLR</name>
<dbReference type="OrthoDB" id="9815856at2"/>
<evidence type="ECO:0000256" key="3">
    <source>
        <dbReference type="ARBA" id="ARBA00013109"/>
    </source>
</evidence>
<evidence type="ECO:0000256" key="2">
    <source>
        <dbReference type="ARBA" id="ARBA00008133"/>
    </source>
</evidence>
<dbReference type="Proteomes" id="UP000037784">
    <property type="component" value="Unassembled WGS sequence"/>
</dbReference>
<evidence type="ECO:0000256" key="8">
    <source>
        <dbReference type="ARBA" id="ARBA00048617"/>
    </source>
</evidence>
<organism evidence="11 12">
    <name type="scientific">Ardenticatena maritima</name>
    <dbReference type="NCBI Taxonomy" id="872965"/>
    <lineage>
        <taxon>Bacteria</taxon>
        <taxon>Bacillati</taxon>
        <taxon>Chloroflexota</taxon>
        <taxon>Ardenticatenia</taxon>
        <taxon>Ardenticatenales</taxon>
        <taxon>Ardenticatenaceae</taxon>
        <taxon>Ardenticatena</taxon>
    </lineage>
</organism>